<feature type="compositionally biased region" description="Pro residues" evidence="1">
    <location>
        <begin position="168"/>
        <end position="183"/>
    </location>
</feature>
<reference evidence="4 5" key="1">
    <citation type="submission" date="2017-12" db="EMBL/GenBank/DDBJ databases">
        <title>The genome sequence of Caulobacter flavus CGMCC1 15093.</title>
        <authorList>
            <person name="Gao J."/>
            <person name="Mao X."/>
            <person name="Sun J."/>
        </authorList>
    </citation>
    <scope>NUCLEOTIDE SEQUENCE [LARGE SCALE GENOMIC DNA]</scope>
    <source>
        <strain evidence="4 5">CGMCC1 15093</strain>
    </source>
</reference>
<gene>
    <name evidence="3" type="ORF">C1707_09280</name>
    <name evidence="4" type="ORF">CFHF_14965</name>
</gene>
<evidence type="ECO:0000313" key="5">
    <source>
        <dbReference type="Proteomes" id="UP000234483"/>
    </source>
</evidence>
<organism evidence="4 5">
    <name type="scientific">Caulobacter flavus</name>
    <dbReference type="NCBI Taxonomy" id="1679497"/>
    <lineage>
        <taxon>Bacteria</taxon>
        <taxon>Pseudomonadati</taxon>
        <taxon>Pseudomonadota</taxon>
        <taxon>Alphaproteobacteria</taxon>
        <taxon>Caulobacterales</taxon>
        <taxon>Caulobacteraceae</taxon>
        <taxon>Caulobacter</taxon>
    </lineage>
</organism>
<evidence type="ECO:0000313" key="3">
    <source>
        <dbReference type="EMBL" id="AYV46439.1"/>
    </source>
</evidence>
<evidence type="ECO:0000313" key="6">
    <source>
        <dbReference type="Proteomes" id="UP000281192"/>
    </source>
</evidence>
<evidence type="ECO:0000256" key="1">
    <source>
        <dbReference type="SAM" id="MobiDB-lite"/>
    </source>
</evidence>
<sequence>MRLVLPLLLLASVAASAHADDLRVDDGRTDQTRESRYGPRSPRAQAAASAYRGPMLGWAGKVEAPAAPAPAETAARPVERPAPVAAWAGYAPAPQPQQQQQVRQAQPRYVPQAAPQAAPAPQGALPTSLYSPPVARAPIAPATPRVYPSSELAGGPPPVQAAQAQAQPPRPAPVQASPAPPAPTVQTAYANPRAAEGLAPRTYSVGRMFGLTPDQIAAPGPPNTVLMAVDPAAAATAPALRDFGDEPQHGSADWLAQAAQDAGRDASPESSGTSASRKKKTRAQESDF</sequence>
<dbReference type="AlphaFoldDB" id="A0A2N5CRW8"/>
<evidence type="ECO:0000313" key="4">
    <source>
        <dbReference type="EMBL" id="PLR12737.1"/>
    </source>
</evidence>
<feature type="compositionally biased region" description="Basic and acidic residues" evidence="1">
    <location>
        <begin position="24"/>
        <end position="37"/>
    </location>
</feature>
<accession>A0A2N5CRW8</accession>
<keyword evidence="6" id="KW-1185">Reference proteome</keyword>
<dbReference type="Proteomes" id="UP000234483">
    <property type="component" value="Unassembled WGS sequence"/>
</dbReference>
<feature type="compositionally biased region" description="Low complexity" evidence="1">
    <location>
        <begin position="39"/>
        <end position="48"/>
    </location>
</feature>
<feature type="compositionally biased region" description="Low complexity" evidence="1">
    <location>
        <begin position="92"/>
        <end position="124"/>
    </location>
</feature>
<dbReference type="EMBL" id="PJRQ01000030">
    <property type="protein sequence ID" value="PLR12737.1"/>
    <property type="molecule type" value="Genomic_DNA"/>
</dbReference>
<name>A0A2N5CRW8_9CAUL</name>
<evidence type="ECO:0000256" key="2">
    <source>
        <dbReference type="SAM" id="SignalP"/>
    </source>
</evidence>
<protein>
    <submittedName>
        <fullName evidence="4">Uncharacterized protein</fullName>
    </submittedName>
</protein>
<feature type="chain" id="PRO_5043938150" evidence="2">
    <location>
        <begin position="20"/>
        <end position="288"/>
    </location>
</feature>
<dbReference type="EMBL" id="CP026100">
    <property type="protein sequence ID" value="AYV46439.1"/>
    <property type="molecule type" value="Genomic_DNA"/>
</dbReference>
<feature type="region of interest" description="Disordered" evidence="1">
    <location>
        <begin position="24"/>
        <end position="48"/>
    </location>
</feature>
<feature type="region of interest" description="Disordered" evidence="1">
    <location>
        <begin position="145"/>
        <end position="186"/>
    </location>
</feature>
<feature type="signal peptide" evidence="2">
    <location>
        <begin position="1"/>
        <end position="19"/>
    </location>
</feature>
<dbReference type="Proteomes" id="UP000281192">
    <property type="component" value="Chromosome"/>
</dbReference>
<proteinExistence type="predicted"/>
<dbReference type="KEGG" id="cfh:C1707_09280"/>
<dbReference type="RefSeq" id="WP_101713801.1">
    <property type="nucleotide sequence ID" value="NZ_CP026100.1"/>
</dbReference>
<feature type="region of interest" description="Disordered" evidence="1">
    <location>
        <begin position="92"/>
        <end position="129"/>
    </location>
</feature>
<feature type="region of interest" description="Disordered" evidence="1">
    <location>
        <begin position="240"/>
        <end position="288"/>
    </location>
</feature>
<reference evidence="3 6" key="2">
    <citation type="submission" date="2018-01" db="EMBL/GenBank/DDBJ databases">
        <title>Complete genome sequence of Caulobacter flavus RHGG3.</title>
        <authorList>
            <person name="Yang E."/>
        </authorList>
    </citation>
    <scope>NUCLEOTIDE SEQUENCE [LARGE SCALE GENOMIC DNA]</scope>
    <source>
        <strain evidence="3 6">RHGG3</strain>
    </source>
</reference>
<keyword evidence="2" id="KW-0732">Signal</keyword>
<dbReference type="OrthoDB" id="7190492at2"/>